<protein>
    <submittedName>
        <fullName evidence="1">Uncharacterized protein</fullName>
    </submittedName>
</protein>
<dbReference type="EMBL" id="RQGC01000004">
    <property type="protein sequence ID" value="TGL42218.1"/>
    <property type="molecule type" value="Genomic_DNA"/>
</dbReference>
<name>A0A5F1ZWJ4_9LEPT</name>
<reference evidence="2" key="1">
    <citation type="submission" date="2018-10" db="EMBL/GenBank/DDBJ databases">
        <authorList>
            <person name="Vincent A.T."/>
            <person name="Schiettekatte O."/>
            <person name="Bourhy P."/>
            <person name="Veyrier F.J."/>
            <person name="Picardeau M."/>
        </authorList>
    </citation>
    <scope>NUCLEOTIDE SEQUENCE</scope>
    <source>
        <strain evidence="2">201702690</strain>
    </source>
</reference>
<dbReference type="AlphaFoldDB" id="A0A5F1ZWJ4"/>
<evidence type="ECO:0000313" key="4">
    <source>
        <dbReference type="Proteomes" id="UP000297946"/>
    </source>
</evidence>
<comment type="caution">
    <text evidence="1">The sequence shown here is derived from an EMBL/GenBank/DDBJ whole genome shotgun (WGS) entry which is preliminary data.</text>
</comment>
<dbReference type="RefSeq" id="WP_135645024.1">
    <property type="nucleotide sequence ID" value="NZ_RQER01000006.1"/>
</dbReference>
<evidence type="ECO:0000313" key="1">
    <source>
        <dbReference type="EMBL" id="TGK01330.1"/>
    </source>
</evidence>
<keyword evidence="3" id="KW-1185">Reference proteome</keyword>
<dbReference type="Proteomes" id="UP000297273">
    <property type="component" value="Unassembled WGS sequence"/>
</dbReference>
<gene>
    <name evidence="1" type="ORF">EHO57_10365</name>
    <name evidence="2" type="ORF">EHQ53_08505</name>
</gene>
<organism evidence="1 4">
    <name type="scientific">Leptospira langatensis</name>
    <dbReference type="NCBI Taxonomy" id="2484983"/>
    <lineage>
        <taxon>Bacteria</taxon>
        <taxon>Pseudomonadati</taxon>
        <taxon>Spirochaetota</taxon>
        <taxon>Spirochaetia</taxon>
        <taxon>Leptospirales</taxon>
        <taxon>Leptospiraceae</taxon>
        <taxon>Leptospira</taxon>
    </lineage>
</organism>
<proteinExistence type="predicted"/>
<evidence type="ECO:0000313" key="3">
    <source>
        <dbReference type="Proteomes" id="UP000297273"/>
    </source>
</evidence>
<dbReference type="EMBL" id="RQER01000006">
    <property type="protein sequence ID" value="TGK01330.1"/>
    <property type="molecule type" value="Genomic_DNA"/>
</dbReference>
<reference evidence="1 4" key="2">
    <citation type="journal article" date="2019" name="PLoS Negl. Trop. Dis.">
        <title>Revisiting the worldwide diversity of Leptospira species in the environment.</title>
        <authorList>
            <person name="Vincent A.T."/>
            <person name="Schiettekatte O."/>
            <person name="Bourhy P."/>
            <person name="Veyrier F.J."/>
            <person name="Picardeau M."/>
        </authorList>
    </citation>
    <scope>NUCLEOTIDE SEQUENCE [LARGE SCALE GENOMIC DNA]</scope>
    <source>
        <strain evidence="2">201702690</strain>
        <strain evidence="1 4">SSW18</strain>
    </source>
</reference>
<dbReference type="OrthoDB" id="7863404at2"/>
<accession>A0A5F1ZWJ4</accession>
<evidence type="ECO:0000313" key="2">
    <source>
        <dbReference type="EMBL" id="TGL42218.1"/>
    </source>
</evidence>
<dbReference type="Proteomes" id="UP000297946">
    <property type="component" value="Unassembled WGS sequence"/>
</dbReference>
<sequence length="118" mass="13263">MLGLTFVAGEPIPHLFFVISKASPEGRVLVVNITDIKNRIGCESCILKKGDHPFIIKPSKALYSHAIAPFLSDVKAKIEEGIFDKRQNANYDIILSLQAGAKISPELDEKFQYYFNYF</sequence>